<evidence type="ECO:0000313" key="10">
    <source>
        <dbReference type="Proteomes" id="UP000018934"/>
    </source>
</evidence>
<dbReference type="EMBL" id="CP007033">
    <property type="protein sequence ID" value="AHF09347.1"/>
    <property type="molecule type" value="Genomic_DNA"/>
</dbReference>
<feature type="transmembrane region" description="Helical" evidence="8">
    <location>
        <begin position="300"/>
        <end position="320"/>
    </location>
</feature>
<proteinExistence type="inferred from homology"/>
<evidence type="ECO:0000256" key="5">
    <source>
        <dbReference type="ARBA" id="ARBA00022692"/>
    </source>
</evidence>
<dbReference type="RefSeq" id="WP_025205278.1">
    <property type="nucleotide sequence ID" value="NZ_CP007033.1"/>
</dbReference>
<organism evidence="9 10">
    <name type="scientific">Dehalobacter restrictus (strain DSM 9455 / PER-K23)</name>
    <dbReference type="NCBI Taxonomy" id="871738"/>
    <lineage>
        <taxon>Bacteria</taxon>
        <taxon>Bacillati</taxon>
        <taxon>Bacillota</taxon>
        <taxon>Clostridia</taxon>
        <taxon>Eubacteriales</taxon>
        <taxon>Desulfitobacteriaceae</taxon>
        <taxon>Dehalobacter</taxon>
    </lineage>
</organism>
<dbReference type="PANTHER" id="PTHR34975:SF2">
    <property type="entry name" value="SPORE GERMINATION PROTEIN A2"/>
    <property type="match status" value="1"/>
</dbReference>
<evidence type="ECO:0000256" key="4">
    <source>
        <dbReference type="ARBA" id="ARBA00022544"/>
    </source>
</evidence>
<dbReference type="Pfam" id="PF03845">
    <property type="entry name" value="Spore_permease"/>
    <property type="match status" value="1"/>
</dbReference>
<evidence type="ECO:0000256" key="2">
    <source>
        <dbReference type="ARBA" id="ARBA00007998"/>
    </source>
</evidence>
<feature type="transmembrane region" description="Helical" evidence="8">
    <location>
        <begin position="332"/>
        <end position="350"/>
    </location>
</feature>
<feature type="transmembrane region" description="Helical" evidence="8">
    <location>
        <begin position="103"/>
        <end position="127"/>
    </location>
</feature>
<feature type="transmembrane region" description="Helical" evidence="8">
    <location>
        <begin position="263"/>
        <end position="288"/>
    </location>
</feature>
<keyword evidence="5 8" id="KW-0812">Transmembrane</keyword>
<feature type="transmembrane region" description="Helical" evidence="8">
    <location>
        <begin position="212"/>
        <end position="243"/>
    </location>
</feature>
<keyword evidence="7 8" id="KW-0472">Membrane</keyword>
<dbReference type="NCBIfam" id="TIGR00912">
    <property type="entry name" value="2A0309"/>
    <property type="match status" value="1"/>
</dbReference>
<protein>
    <submittedName>
        <fullName evidence="9">Spore germination protein</fullName>
    </submittedName>
</protein>
<sequence>MQKNLISTKQAIYILIMFILGNSVMYTGSKAKQDTWLAVIIALVLFAPMMMVYARIVSLYPGKNLYAIVIDVFGNFFGKAIISLYVLYAISLGSLLMRNFSEFIHVVAMSETPKIVPLVFLFTLSVWMIKSGVETLGRWVRVALPVVFVSLLVTLFLSVKSMDFSNLKPVAGTEFNILMGSAFTIFSFPFAETVLFTTLFGSVKADSNPYKIYIYGIVICTLFFLAAGLRNAVIGLSLGMFYFASYAAVSVISLGEFFTRIEVLIGLAFLLDLFVKLCVCMFAASMGISKIVNIKNYKELAIPVGLLMMTLAIILFANILEMYDWLDIYKYFALPFQVILPLIILAGAEIKTRLK</sequence>
<keyword evidence="10" id="KW-1185">Reference proteome</keyword>
<evidence type="ECO:0000256" key="3">
    <source>
        <dbReference type="ARBA" id="ARBA00022448"/>
    </source>
</evidence>
<reference evidence="9 10" key="1">
    <citation type="journal article" date="2013" name="Stand. Genomic Sci.">
        <title>Complete genome sequence of Dehalobacter restrictus PER-K23(T.).</title>
        <authorList>
            <person name="Kruse T."/>
            <person name="Maillard J."/>
            <person name="Goodwin L."/>
            <person name="Woyke T."/>
            <person name="Teshima H."/>
            <person name="Bruce D."/>
            <person name="Detter C."/>
            <person name="Tapia R."/>
            <person name="Han C."/>
            <person name="Huntemann M."/>
            <person name="Wei C.L."/>
            <person name="Han J."/>
            <person name="Chen A."/>
            <person name="Kyrpides N."/>
            <person name="Szeto E."/>
            <person name="Markowitz V."/>
            <person name="Ivanova N."/>
            <person name="Pagani I."/>
            <person name="Pati A."/>
            <person name="Pitluck S."/>
            <person name="Nolan M."/>
            <person name="Holliger C."/>
            <person name="Smidt H."/>
        </authorList>
    </citation>
    <scope>NUCLEOTIDE SEQUENCE [LARGE SCALE GENOMIC DNA]</scope>
    <source>
        <strain evidence="10">DSM 9455</strain>
    </source>
</reference>
<feature type="transmembrane region" description="Helical" evidence="8">
    <location>
        <begin position="12"/>
        <end position="29"/>
    </location>
</feature>
<dbReference type="PANTHER" id="PTHR34975">
    <property type="entry name" value="SPORE GERMINATION PROTEIN A2"/>
    <property type="match status" value="1"/>
</dbReference>
<dbReference type="Proteomes" id="UP000018934">
    <property type="component" value="Chromosome"/>
</dbReference>
<comment type="similarity">
    <text evidence="2">Belongs to the amino acid-polyamine-organocation (APC) superfamily. Spore germination protein (SGP) (TC 2.A.3.9) family.</text>
</comment>
<keyword evidence="3" id="KW-0813">Transport</keyword>
<evidence type="ECO:0000256" key="8">
    <source>
        <dbReference type="SAM" id="Phobius"/>
    </source>
</evidence>
<feature type="transmembrane region" description="Helical" evidence="8">
    <location>
        <begin position="65"/>
        <end position="91"/>
    </location>
</feature>
<evidence type="ECO:0000256" key="1">
    <source>
        <dbReference type="ARBA" id="ARBA00004141"/>
    </source>
</evidence>
<keyword evidence="6 8" id="KW-1133">Transmembrane helix</keyword>
<gene>
    <name evidence="9" type="ORF">DEHRE_04010</name>
</gene>
<evidence type="ECO:0000256" key="6">
    <source>
        <dbReference type="ARBA" id="ARBA00022989"/>
    </source>
</evidence>
<name>A0ABM5P498_DEHRP</name>
<accession>A0ABM5P498</accession>
<keyword evidence="4" id="KW-0309">Germination</keyword>
<dbReference type="InterPro" id="IPR004761">
    <property type="entry name" value="Spore_GerAB"/>
</dbReference>
<feature type="transmembrane region" description="Helical" evidence="8">
    <location>
        <begin position="35"/>
        <end position="53"/>
    </location>
</feature>
<comment type="subcellular location">
    <subcellularLocation>
        <location evidence="1">Membrane</location>
        <topology evidence="1">Multi-pass membrane protein</topology>
    </subcellularLocation>
</comment>
<feature type="transmembrane region" description="Helical" evidence="8">
    <location>
        <begin position="177"/>
        <end position="200"/>
    </location>
</feature>
<evidence type="ECO:0000313" key="9">
    <source>
        <dbReference type="EMBL" id="AHF09347.1"/>
    </source>
</evidence>
<evidence type="ECO:0000256" key="7">
    <source>
        <dbReference type="ARBA" id="ARBA00023136"/>
    </source>
</evidence>
<feature type="transmembrane region" description="Helical" evidence="8">
    <location>
        <begin position="139"/>
        <end position="157"/>
    </location>
</feature>